<dbReference type="InterPro" id="IPR036047">
    <property type="entry name" value="F-box-like_dom_sf"/>
</dbReference>
<comment type="caution">
    <text evidence="3">The sequence shown here is derived from an EMBL/GenBank/DDBJ whole genome shotgun (WGS) entry which is preliminary data.</text>
</comment>
<feature type="region of interest" description="Disordered" evidence="1">
    <location>
        <begin position="160"/>
        <end position="188"/>
    </location>
</feature>
<evidence type="ECO:0000313" key="3">
    <source>
        <dbReference type="EMBL" id="OEL14531.1"/>
    </source>
</evidence>
<dbReference type="InterPro" id="IPR001810">
    <property type="entry name" value="F-box_dom"/>
</dbReference>
<feature type="compositionally biased region" description="Acidic residues" evidence="1">
    <location>
        <begin position="178"/>
        <end position="188"/>
    </location>
</feature>
<dbReference type="Gene3D" id="1.20.1280.50">
    <property type="match status" value="1"/>
</dbReference>
<organism evidence="3 4">
    <name type="scientific">Dichanthelium oligosanthes</name>
    <dbReference type="NCBI Taxonomy" id="888268"/>
    <lineage>
        <taxon>Eukaryota</taxon>
        <taxon>Viridiplantae</taxon>
        <taxon>Streptophyta</taxon>
        <taxon>Embryophyta</taxon>
        <taxon>Tracheophyta</taxon>
        <taxon>Spermatophyta</taxon>
        <taxon>Magnoliopsida</taxon>
        <taxon>Liliopsida</taxon>
        <taxon>Poales</taxon>
        <taxon>Poaceae</taxon>
        <taxon>PACMAD clade</taxon>
        <taxon>Panicoideae</taxon>
        <taxon>Panicodae</taxon>
        <taxon>Paniceae</taxon>
        <taxon>Dichantheliinae</taxon>
        <taxon>Dichanthelium</taxon>
    </lineage>
</organism>
<protein>
    <recommendedName>
        <fullName evidence="2">F-box domain-containing protein</fullName>
    </recommendedName>
</protein>
<dbReference type="SMART" id="SM00256">
    <property type="entry name" value="FBOX"/>
    <property type="match status" value="1"/>
</dbReference>
<feature type="domain" description="F-box" evidence="2">
    <location>
        <begin position="10"/>
        <end position="50"/>
    </location>
</feature>
<dbReference type="OrthoDB" id="608163at2759"/>
<evidence type="ECO:0000313" key="4">
    <source>
        <dbReference type="Proteomes" id="UP000095767"/>
    </source>
</evidence>
<dbReference type="EMBL" id="LWDX02069699">
    <property type="protein sequence ID" value="OEL14531.1"/>
    <property type="molecule type" value="Genomic_DNA"/>
</dbReference>
<gene>
    <name evidence="3" type="ORF">BAE44_0024441</name>
</gene>
<accession>A0A1E5UNS7</accession>
<reference evidence="3 4" key="1">
    <citation type="submission" date="2016-09" db="EMBL/GenBank/DDBJ databases">
        <title>The draft genome of Dichanthelium oligosanthes: A C3 panicoid grass species.</title>
        <authorList>
            <person name="Studer A.J."/>
            <person name="Schnable J.C."/>
            <person name="Brutnell T.P."/>
        </authorList>
    </citation>
    <scope>NUCLEOTIDE SEQUENCE [LARGE SCALE GENOMIC DNA]</scope>
    <source>
        <strain evidence="4">cv. Kellogg 1175</strain>
        <tissue evidence="3">Leaf</tissue>
    </source>
</reference>
<dbReference type="AlphaFoldDB" id="A0A1E5UNS7"/>
<dbReference type="Proteomes" id="UP000095767">
    <property type="component" value="Unassembled WGS sequence"/>
</dbReference>
<evidence type="ECO:0000259" key="2">
    <source>
        <dbReference type="SMART" id="SM00256"/>
    </source>
</evidence>
<dbReference type="STRING" id="888268.A0A1E5UNS7"/>
<dbReference type="PANTHER" id="PTHR34591">
    <property type="entry name" value="OS03G0653100 PROTEIN-RELATED"/>
    <property type="match status" value="1"/>
</dbReference>
<evidence type="ECO:0000256" key="1">
    <source>
        <dbReference type="SAM" id="MobiDB-lite"/>
    </source>
</evidence>
<proteinExistence type="predicted"/>
<name>A0A1E5UNS7_9POAL</name>
<sequence>METDTKLSALTDDVLAAILCRVPAPSLAASRSVCKAWRGLIDDPRLLLLHVLPCSVRGLFINYLDHDMPHLFARPTSSVPRRLSFAIVCTKLFYSGYRVTDHCNGLVLHSRDDVNGYARYVCNPATRWWARLPPCSGYGRTFLVFDPALSPHYEVLWTERDPENPKDNRRKKKLGQDAEAETPEEEEGEYNSWRLTEWSPSRWTWHGFSSRTSQWEERVFVRECEAAGTLGYLLLHQMRYIPEPRWRYAAYWQGALYVHCQGEYVSR</sequence>
<dbReference type="Pfam" id="PF00646">
    <property type="entry name" value="F-box"/>
    <property type="match status" value="1"/>
</dbReference>
<keyword evidence="4" id="KW-1185">Reference proteome</keyword>
<dbReference type="PANTHER" id="PTHR34591:SF43">
    <property type="entry name" value="F-BOX DOMAIN-CONTAINING PROTEIN"/>
    <property type="match status" value="1"/>
</dbReference>
<dbReference type="SUPFAM" id="SSF81383">
    <property type="entry name" value="F-box domain"/>
    <property type="match status" value="1"/>
</dbReference>